<dbReference type="Gene3D" id="3.10.180.10">
    <property type="entry name" value="2,3-Dihydroxybiphenyl 1,2-Dioxygenase, domain 1"/>
    <property type="match status" value="1"/>
</dbReference>
<dbReference type="EMBL" id="VIIS01002036">
    <property type="protein sequence ID" value="KAF0289343.1"/>
    <property type="molecule type" value="Genomic_DNA"/>
</dbReference>
<dbReference type="PROSITE" id="PS51819">
    <property type="entry name" value="VOC"/>
    <property type="match status" value="1"/>
</dbReference>
<comment type="similarity">
    <text evidence="2">Belongs to the 4HPPD family.</text>
</comment>
<gene>
    <name evidence="7" type="primary">Hpdl</name>
    <name evidence="7" type="ORF">FJT64_012396</name>
</gene>
<comment type="caution">
    <text evidence="7">The sequence shown here is derived from an EMBL/GenBank/DDBJ whole genome shotgun (WGS) entry which is preliminary data.</text>
</comment>
<keyword evidence="8" id="KW-1185">Reference proteome</keyword>
<evidence type="ECO:0000256" key="2">
    <source>
        <dbReference type="ARBA" id="ARBA00005877"/>
    </source>
</evidence>
<dbReference type="Proteomes" id="UP000440578">
    <property type="component" value="Unassembled WGS sequence"/>
</dbReference>
<dbReference type="OrthoDB" id="414569at2759"/>
<organism evidence="7 8">
    <name type="scientific">Amphibalanus amphitrite</name>
    <name type="common">Striped barnacle</name>
    <name type="synonym">Balanus amphitrite</name>
    <dbReference type="NCBI Taxonomy" id="1232801"/>
    <lineage>
        <taxon>Eukaryota</taxon>
        <taxon>Metazoa</taxon>
        <taxon>Ecdysozoa</taxon>
        <taxon>Arthropoda</taxon>
        <taxon>Crustacea</taxon>
        <taxon>Multicrustacea</taxon>
        <taxon>Cirripedia</taxon>
        <taxon>Thoracica</taxon>
        <taxon>Thoracicalcarea</taxon>
        <taxon>Balanomorpha</taxon>
        <taxon>Balanoidea</taxon>
        <taxon>Balanidae</taxon>
        <taxon>Amphibalaninae</taxon>
        <taxon>Amphibalanus</taxon>
    </lineage>
</organism>
<accession>A0A6A4V6M0</accession>
<feature type="region of interest" description="Disordered" evidence="5">
    <location>
        <begin position="288"/>
        <end position="308"/>
    </location>
</feature>
<comment type="cofactor">
    <cofactor evidence="1">
        <name>Fe cation</name>
        <dbReference type="ChEBI" id="CHEBI:24875"/>
    </cofactor>
</comment>
<evidence type="ECO:0000256" key="1">
    <source>
        <dbReference type="ARBA" id="ARBA00001962"/>
    </source>
</evidence>
<protein>
    <submittedName>
        <fullName evidence="7">4-hydroxyphenylpyruvate dioxygenase-like protein</fullName>
    </submittedName>
</protein>
<feature type="compositionally biased region" description="Polar residues" evidence="5">
    <location>
        <begin position="38"/>
        <end position="61"/>
    </location>
</feature>
<keyword evidence="7" id="KW-0670">Pyruvate</keyword>
<feature type="domain" description="VOC" evidence="6">
    <location>
        <begin position="122"/>
        <end position="280"/>
    </location>
</feature>
<evidence type="ECO:0000259" key="6">
    <source>
        <dbReference type="PROSITE" id="PS51819"/>
    </source>
</evidence>
<feature type="compositionally biased region" description="Basic and acidic residues" evidence="5">
    <location>
        <begin position="377"/>
        <end position="389"/>
    </location>
</feature>
<dbReference type="PANTHER" id="PTHR11959">
    <property type="entry name" value="4-HYDROXYPHENYLPYRUVATE DIOXYGENASE"/>
    <property type="match status" value="1"/>
</dbReference>
<evidence type="ECO:0000313" key="7">
    <source>
        <dbReference type="EMBL" id="KAF0289343.1"/>
    </source>
</evidence>
<feature type="region of interest" description="Disordered" evidence="5">
    <location>
        <begin position="365"/>
        <end position="389"/>
    </location>
</feature>
<dbReference type="InterPro" id="IPR005956">
    <property type="entry name" value="4OHPhenylPyrv_dOase"/>
</dbReference>
<dbReference type="GO" id="GO:0009072">
    <property type="term" value="P:aromatic amino acid metabolic process"/>
    <property type="evidence" value="ECO:0007669"/>
    <property type="project" value="InterPro"/>
</dbReference>
<evidence type="ECO:0000313" key="8">
    <source>
        <dbReference type="Proteomes" id="UP000440578"/>
    </source>
</evidence>
<dbReference type="GO" id="GO:0003868">
    <property type="term" value="F:4-hydroxyphenylpyruvate dioxygenase activity"/>
    <property type="evidence" value="ECO:0007669"/>
    <property type="project" value="InterPro"/>
</dbReference>
<feature type="compositionally biased region" description="Basic and acidic residues" evidence="5">
    <location>
        <begin position="295"/>
        <end position="307"/>
    </location>
</feature>
<dbReference type="InterPro" id="IPR004360">
    <property type="entry name" value="Glyas_Fos-R_dOase_dom"/>
</dbReference>
<keyword evidence="7" id="KW-0560">Oxidoreductase</keyword>
<keyword evidence="7" id="KW-0223">Dioxygenase</keyword>
<dbReference type="PANTHER" id="PTHR11959:SF10">
    <property type="entry name" value="4-HYDROXYPHENYLPYRUVATE DIOXYGENASE-LIKE PROTEIN"/>
    <property type="match status" value="1"/>
</dbReference>
<evidence type="ECO:0000256" key="3">
    <source>
        <dbReference type="ARBA" id="ARBA00022737"/>
    </source>
</evidence>
<feature type="region of interest" description="Disordered" evidence="5">
    <location>
        <begin position="38"/>
        <end position="68"/>
    </location>
</feature>
<dbReference type="InterPro" id="IPR037523">
    <property type="entry name" value="VOC_core"/>
</dbReference>
<reference evidence="7 8" key="1">
    <citation type="submission" date="2019-07" db="EMBL/GenBank/DDBJ databases">
        <title>Draft genome assembly of a fouling barnacle, Amphibalanus amphitrite (Darwin, 1854): The first reference genome for Thecostraca.</title>
        <authorList>
            <person name="Kim W."/>
        </authorList>
    </citation>
    <scope>NUCLEOTIDE SEQUENCE [LARGE SCALE GENOMIC DNA]</scope>
    <source>
        <strain evidence="7">SNU_AA5</strain>
        <tissue evidence="7">Soma without cirri and trophi</tissue>
    </source>
</reference>
<keyword evidence="4" id="KW-0408">Iron</keyword>
<proteinExistence type="inferred from homology"/>
<keyword evidence="3" id="KW-0677">Repeat</keyword>
<evidence type="ECO:0000256" key="4">
    <source>
        <dbReference type="ARBA" id="ARBA00023004"/>
    </source>
</evidence>
<dbReference type="AlphaFoldDB" id="A0A6A4V6M0"/>
<name>A0A6A4V6M0_AMPAM</name>
<dbReference type="SUPFAM" id="SSF54593">
    <property type="entry name" value="Glyoxalase/Bleomycin resistance protein/Dihydroxybiphenyl dioxygenase"/>
    <property type="match status" value="1"/>
</dbReference>
<sequence>MASLHHVELCTANAGRLLRLFTGGYGFQRLGGRVHTTLSSSGWSGQAPSTTPDSQPASRGPSSAIPAADTSATPSFNVALLVRDVAATVSRAARAGGPRAAAYPYTWRTRTVPLSTAVESEYVDHVTLTCRRGESTGLLDWYQHVFGMRRFQLNSQDSPTDGVVMGGEVGMALKAMEYWRCAETGLQAPPTDPNQPTLKFVVAESLHDDSHVETFNRQHGSPGVQHIGLHTDDIVSRVAGMASRGVNFRRPPPAYYTQTGKGAEIAAAGIAGEELSRFRQLGLLLDSEADSDTDTGDRRVAGDRVPRPDPCLTSASHMRGWYLMQIFSEPLFEEDTFFMEVLERRGARGFGQGNITALARSIIEDQRQRQESAGGEPGKEDCGRRAETG</sequence>
<dbReference type="InterPro" id="IPR029068">
    <property type="entry name" value="Glyas_Bleomycin-R_OHBP_Dase"/>
</dbReference>
<evidence type="ECO:0000256" key="5">
    <source>
        <dbReference type="SAM" id="MobiDB-lite"/>
    </source>
</evidence>
<dbReference type="Pfam" id="PF00903">
    <property type="entry name" value="Glyoxalase"/>
    <property type="match status" value="1"/>
</dbReference>